<comment type="similarity">
    <text evidence="4">Belongs to the HscB family.</text>
</comment>
<evidence type="ECO:0000313" key="15">
    <source>
        <dbReference type="EMBL" id="DBA22938.1"/>
    </source>
</evidence>
<accession>A0AAV3ABU2</accession>
<evidence type="ECO:0000256" key="4">
    <source>
        <dbReference type="ARBA" id="ARBA00010476"/>
    </source>
</evidence>
<dbReference type="GO" id="GO:0051087">
    <property type="term" value="F:protein-folding chaperone binding"/>
    <property type="evidence" value="ECO:0007669"/>
    <property type="project" value="InterPro"/>
</dbReference>
<dbReference type="FunFam" id="1.10.287.110:FF:000042">
    <property type="entry name" value="Iron-sulfur cluster co-chaperone protein HscB, mitochondrial"/>
    <property type="match status" value="1"/>
</dbReference>
<gene>
    <name evidence="15" type="ORF">GDO54_013923</name>
</gene>
<comment type="subunit">
    <text evidence="11">Homodimer. Interacts with ISCU (cytoplasmic form); this interaction stabilizes the (Fe-S) clusters on ISCU. Interacts with the CIA complex member CIAO1 (via LYR motif).</text>
</comment>
<dbReference type="NCBIfam" id="TIGR00714">
    <property type="entry name" value="hscB"/>
    <property type="match status" value="1"/>
</dbReference>
<comment type="subunit">
    <text evidence="12">Interacts with ISCU and HSPA9 to form an iron-sulfur transfer complex. Interacts with SDHAF1 (via the first LYR motif); the interaction recruits the iron-sulfur transfer complex composed of HSC20, HSPA9 and ISCU and mediates the incorporation of iron-sulfur clusters into SDHB which also interacts with HSC20. Interacts with the cytoplasmic form of ISCU and with CIA complex member CIAO1 (via LYR motif).</text>
</comment>
<dbReference type="InterPro" id="IPR036869">
    <property type="entry name" value="J_dom_sf"/>
</dbReference>
<keyword evidence="7" id="KW-0496">Mitochondrion</keyword>
<dbReference type="PROSITE" id="PS50076">
    <property type="entry name" value="DNAJ_2"/>
    <property type="match status" value="1"/>
</dbReference>
<dbReference type="InterPro" id="IPR036386">
    <property type="entry name" value="HscB_C_sf"/>
</dbReference>
<evidence type="ECO:0000256" key="6">
    <source>
        <dbReference type="ARBA" id="ARBA00022723"/>
    </source>
</evidence>
<dbReference type="GO" id="GO:0001671">
    <property type="term" value="F:ATPase activator activity"/>
    <property type="evidence" value="ECO:0007669"/>
    <property type="project" value="InterPro"/>
</dbReference>
<comment type="caution">
    <text evidence="15">The sequence shown here is derived from an EMBL/GenBank/DDBJ whole genome shotgun (WGS) entry which is preliminary data.</text>
</comment>
<comment type="function">
    <text evidence="9">Acts as a co-chaperone in iron-sulfur cluster assembly in mitochondria. Required for incorporation of iron-sulfur clusters into SDHB, the iron-sulfur protein subunit of succinate dehydrogenase that is involved in complex II of the mitochondrial electron transport chain. Recruited to SDHB by interaction with SDHAF1 which first binds SDHB and then recruits the iron-sulfur transfer complex formed by HSC20, HSPA9 and ISCU through direct binding to HSC20. Plays an essential role in hematopoiesis.</text>
</comment>
<feature type="domain" description="J" evidence="14">
    <location>
        <begin position="112"/>
        <end position="184"/>
    </location>
</feature>
<evidence type="ECO:0000256" key="11">
    <source>
        <dbReference type="ARBA" id="ARBA00065241"/>
    </source>
</evidence>
<dbReference type="GO" id="GO:0046872">
    <property type="term" value="F:metal ion binding"/>
    <property type="evidence" value="ECO:0007669"/>
    <property type="project" value="UniProtKB-KW"/>
</dbReference>
<dbReference type="Proteomes" id="UP001181693">
    <property type="component" value="Unassembled WGS sequence"/>
</dbReference>
<evidence type="ECO:0000256" key="7">
    <source>
        <dbReference type="ARBA" id="ARBA00023128"/>
    </source>
</evidence>
<dbReference type="Pfam" id="PF00226">
    <property type="entry name" value="DnaJ"/>
    <property type="match status" value="1"/>
</dbReference>
<dbReference type="PANTHER" id="PTHR14021:SF15">
    <property type="entry name" value="IRON-SULFUR CLUSTER CO-CHAPERONE PROTEIN HSCB"/>
    <property type="match status" value="1"/>
</dbReference>
<keyword evidence="16" id="KW-1185">Reference proteome</keyword>
<dbReference type="SMART" id="SM00271">
    <property type="entry name" value="DnaJ"/>
    <property type="match status" value="1"/>
</dbReference>
<dbReference type="GO" id="GO:0051259">
    <property type="term" value="P:protein complex oligomerization"/>
    <property type="evidence" value="ECO:0007669"/>
    <property type="project" value="InterPro"/>
</dbReference>
<dbReference type="InterPro" id="IPR009073">
    <property type="entry name" value="HscB_oligo_C"/>
</dbReference>
<name>A0AAV3ABU2_PYXAD</name>
<dbReference type="FunFam" id="1.20.1280.20:FF:000002">
    <property type="entry name" value="HscB mitochondrial iron-sulfur cluster co-chaperone"/>
    <property type="match status" value="1"/>
</dbReference>
<dbReference type="CDD" id="cd06257">
    <property type="entry name" value="DnaJ"/>
    <property type="match status" value="1"/>
</dbReference>
<evidence type="ECO:0000256" key="1">
    <source>
        <dbReference type="ARBA" id="ARBA00004173"/>
    </source>
</evidence>
<protein>
    <recommendedName>
        <fullName evidence="13">Iron-sulfur cluster co-chaperone protein HscB</fullName>
    </recommendedName>
</protein>
<evidence type="ECO:0000256" key="3">
    <source>
        <dbReference type="ARBA" id="ARBA00005151"/>
    </source>
</evidence>
<organism evidence="15 16">
    <name type="scientific">Pyxicephalus adspersus</name>
    <name type="common">African bullfrog</name>
    <dbReference type="NCBI Taxonomy" id="30357"/>
    <lineage>
        <taxon>Eukaryota</taxon>
        <taxon>Metazoa</taxon>
        <taxon>Chordata</taxon>
        <taxon>Craniata</taxon>
        <taxon>Vertebrata</taxon>
        <taxon>Euteleostomi</taxon>
        <taxon>Amphibia</taxon>
        <taxon>Batrachia</taxon>
        <taxon>Anura</taxon>
        <taxon>Neobatrachia</taxon>
        <taxon>Ranoidea</taxon>
        <taxon>Pyxicephalidae</taxon>
        <taxon>Pyxicephalinae</taxon>
        <taxon>Pyxicephalus</taxon>
    </lineage>
</organism>
<evidence type="ECO:0000256" key="9">
    <source>
        <dbReference type="ARBA" id="ARBA00054586"/>
    </source>
</evidence>
<dbReference type="SUPFAM" id="SSF47144">
    <property type="entry name" value="HSC20 (HSCB), C-terminal oligomerisation domain"/>
    <property type="match status" value="1"/>
</dbReference>
<dbReference type="EMBL" id="DYDO01000006">
    <property type="protein sequence ID" value="DBA22938.1"/>
    <property type="molecule type" value="Genomic_DNA"/>
</dbReference>
<dbReference type="PANTHER" id="PTHR14021">
    <property type="entry name" value="IRON-SULFUR CLUSTER CO-CHAPERONE PROTEIN HSCB"/>
    <property type="match status" value="1"/>
</dbReference>
<evidence type="ECO:0000256" key="8">
    <source>
        <dbReference type="ARBA" id="ARBA00023186"/>
    </source>
</evidence>
<keyword evidence="8" id="KW-0143">Chaperone</keyword>
<evidence type="ECO:0000313" key="16">
    <source>
        <dbReference type="Proteomes" id="UP001181693"/>
    </source>
</evidence>
<evidence type="ECO:0000256" key="12">
    <source>
        <dbReference type="ARBA" id="ARBA00065697"/>
    </source>
</evidence>
<evidence type="ECO:0000256" key="5">
    <source>
        <dbReference type="ARBA" id="ARBA00022490"/>
    </source>
</evidence>
<dbReference type="AlphaFoldDB" id="A0AAV3ABU2"/>
<sequence length="274" mass="30926">MELGCRAIWRRCASHWRRGTGTSMTASPPPAKVTRVTCQAVPSHPATVRALHCPSSSTVCSPAVGSAWLGGSRKLSVTGQSRLCWSCHNVVSRSELFCPSCRSLQPPDHSQDYFQILHCDRSYEINIQELQRKYRNLQRSLHPDYFSQKSQLERDISDQQSSLVNKAYDTLLSPLSRGIYLLGIHGITLPEGTEGDMDVPFLTEILEVNEQLIDANSDVEIEEIGNVIQEKCQELIENVREAFQKDDLEGAKTFLTKMKYYTNILEQVKKKILP</sequence>
<proteinExistence type="inferred from homology"/>
<evidence type="ECO:0000259" key="14">
    <source>
        <dbReference type="PROSITE" id="PS50076"/>
    </source>
</evidence>
<dbReference type="Gene3D" id="1.10.287.110">
    <property type="entry name" value="DnaJ domain"/>
    <property type="match status" value="1"/>
</dbReference>
<keyword evidence="6" id="KW-0479">Metal-binding</keyword>
<dbReference type="InterPro" id="IPR001623">
    <property type="entry name" value="DnaJ_domain"/>
</dbReference>
<dbReference type="Pfam" id="PF07743">
    <property type="entry name" value="HSCB_C"/>
    <property type="match status" value="1"/>
</dbReference>
<comment type="subcellular location">
    <subcellularLocation>
        <location evidence="2">Cytoplasm</location>
    </subcellularLocation>
    <subcellularLocation>
        <location evidence="1">Mitochondrion</location>
    </subcellularLocation>
</comment>
<dbReference type="Gene3D" id="1.20.1280.20">
    <property type="entry name" value="HscB, C-terminal domain"/>
    <property type="match status" value="1"/>
</dbReference>
<evidence type="ECO:0000256" key="10">
    <source>
        <dbReference type="ARBA" id="ARBA00058496"/>
    </source>
</evidence>
<dbReference type="SUPFAM" id="SSF46565">
    <property type="entry name" value="Chaperone J-domain"/>
    <property type="match status" value="1"/>
</dbReference>
<evidence type="ECO:0000256" key="2">
    <source>
        <dbReference type="ARBA" id="ARBA00004496"/>
    </source>
</evidence>
<comment type="pathway">
    <text evidence="3">Cofactor biosynthesis; iron-sulfur cluster biosynthesis.</text>
</comment>
<dbReference type="GO" id="GO:0005739">
    <property type="term" value="C:mitochondrion"/>
    <property type="evidence" value="ECO:0007669"/>
    <property type="project" value="UniProtKB-SubCell"/>
</dbReference>
<dbReference type="GO" id="GO:0044571">
    <property type="term" value="P:[2Fe-2S] cluster assembly"/>
    <property type="evidence" value="ECO:0007669"/>
    <property type="project" value="InterPro"/>
</dbReference>
<comment type="function">
    <text evidence="10">Acts as a co-chaperone in iron-sulfur cluster assembly in the cytoplasm. Also mediates complex formation between components of the cytosolic iron-sulfur biogenesis pathway and the CIA targeting complex composed of CIAO1, DIPK1B/FAM69B and MMS19 by binding directly to the scaffold protein ISCU and to CIAO1. This facilitates iron-sulfur cluster insertion into a number of cytoplasmic and nuclear proteins including POLD1, ELP3, DPYD and PPAT.</text>
</comment>
<dbReference type="InterPro" id="IPR004640">
    <property type="entry name" value="HscB"/>
</dbReference>
<evidence type="ECO:0000256" key="13">
    <source>
        <dbReference type="ARBA" id="ARBA00073563"/>
    </source>
</evidence>
<keyword evidence="5" id="KW-0963">Cytoplasm</keyword>
<reference evidence="15" key="1">
    <citation type="thesis" date="2020" institute="ProQuest LLC" country="789 East Eisenhower Parkway, Ann Arbor, MI, USA">
        <title>Comparative Genomics and Chromosome Evolution.</title>
        <authorList>
            <person name="Mudd A.B."/>
        </authorList>
    </citation>
    <scope>NUCLEOTIDE SEQUENCE</scope>
    <source>
        <strain evidence="15">1538</strain>
        <tissue evidence="15">Blood</tissue>
    </source>
</reference>